<protein>
    <submittedName>
        <fullName evidence="3">Purine nucleoside permease</fullName>
    </submittedName>
</protein>
<feature type="chain" id="PRO_5040358152" evidence="2">
    <location>
        <begin position="18"/>
        <end position="398"/>
    </location>
</feature>
<dbReference type="AlphaFoldDB" id="A0A9P0QKB9"/>
<evidence type="ECO:0000313" key="4">
    <source>
        <dbReference type="Proteomes" id="UP000837801"/>
    </source>
</evidence>
<gene>
    <name evidence="3" type="ORF">CLIB1423_01S00870</name>
</gene>
<dbReference type="GO" id="GO:0055085">
    <property type="term" value="P:transmembrane transport"/>
    <property type="evidence" value="ECO:0007669"/>
    <property type="project" value="InterPro"/>
</dbReference>
<name>A0A9P0QKB9_9ASCO</name>
<sequence>MKLSIIAASALAATASAFPLSMNLFKRDYKNSTEVVTTENHLIAAYAKPYALFQPQVFIVSMFYPEADVWLDGLDFVHNITIPGLSPYYPDIHCTTNYSICQVTTGEGEINAASTITALTLSPLFDLTESYFLIAGIAGGEPNYTTTGSVTFSKYAIQVALEYQIDSSELGAEAANWTTGYYAFGTTNQQDYPGNVYGSEVFELNENLLNRAYDLASNATLDPGSNATAAFRALYPDLKASSLPGVEKCDGLTSDSYFTGNVMGDYFDYFAKLMTNGSATYCATAQEDNASLEAFVRAAKFGLVDYERIIVMRTISDFARPPPSMADDVLYFFNEAEQAGSSPAFANIFNAGLPIVTDIISNWDTLYKNGSFKADNYVGDIFGTLGGTMDFGKKEFEI</sequence>
<keyword evidence="1" id="KW-0813">Transport</keyword>
<evidence type="ECO:0000313" key="3">
    <source>
        <dbReference type="EMBL" id="CAH2350032.1"/>
    </source>
</evidence>
<dbReference type="OrthoDB" id="2331083at2759"/>
<dbReference type="InterPro" id="IPR035994">
    <property type="entry name" value="Nucleoside_phosphorylase_sf"/>
</dbReference>
<comment type="caution">
    <text evidence="3">The sequence shown here is derived from an EMBL/GenBank/DDBJ whole genome shotgun (WGS) entry which is preliminary data.</text>
</comment>
<proteinExistence type="inferred from homology"/>
<dbReference type="PIRSF" id="PIRSF013171">
    <property type="entry name" value="Pur_nuclsid_perm"/>
    <property type="match status" value="1"/>
</dbReference>
<dbReference type="PANTHER" id="PTHR38643">
    <property type="entry name" value="PURINE NUCLEOSIDE PERMEASE C285.05-RELATED"/>
    <property type="match status" value="1"/>
</dbReference>
<reference evidence="3" key="1">
    <citation type="submission" date="2022-03" db="EMBL/GenBank/DDBJ databases">
        <authorList>
            <person name="Legras J.-L."/>
            <person name="Devillers H."/>
            <person name="Grondin C."/>
        </authorList>
    </citation>
    <scope>NUCLEOTIDE SEQUENCE</scope>
    <source>
        <strain evidence="3">CLIB 1423</strain>
    </source>
</reference>
<organism evidence="3 4">
    <name type="scientific">[Candida] railenensis</name>
    <dbReference type="NCBI Taxonomy" id="45579"/>
    <lineage>
        <taxon>Eukaryota</taxon>
        <taxon>Fungi</taxon>
        <taxon>Dikarya</taxon>
        <taxon>Ascomycota</taxon>
        <taxon>Saccharomycotina</taxon>
        <taxon>Pichiomycetes</taxon>
        <taxon>Debaryomycetaceae</taxon>
        <taxon>Kurtzmaniella</taxon>
    </lineage>
</organism>
<dbReference type="InterPro" id="IPR009486">
    <property type="entry name" value="Pur_nuclsid_perm"/>
</dbReference>
<dbReference type="Gene3D" id="3.40.50.1580">
    <property type="entry name" value="Nucleoside phosphorylase domain"/>
    <property type="match status" value="1"/>
</dbReference>
<keyword evidence="4" id="KW-1185">Reference proteome</keyword>
<dbReference type="GO" id="GO:0003824">
    <property type="term" value="F:catalytic activity"/>
    <property type="evidence" value="ECO:0007669"/>
    <property type="project" value="InterPro"/>
</dbReference>
<dbReference type="EMBL" id="CAKXYY010000001">
    <property type="protein sequence ID" value="CAH2350032.1"/>
    <property type="molecule type" value="Genomic_DNA"/>
</dbReference>
<dbReference type="PANTHER" id="PTHR38643:SF1">
    <property type="entry name" value="PURINE NUCLEOSIDE PERMEASE C285.05-RELATED"/>
    <property type="match status" value="1"/>
</dbReference>
<dbReference type="GO" id="GO:0009116">
    <property type="term" value="P:nucleoside metabolic process"/>
    <property type="evidence" value="ECO:0007669"/>
    <property type="project" value="InterPro"/>
</dbReference>
<feature type="signal peptide" evidence="2">
    <location>
        <begin position="1"/>
        <end position="17"/>
    </location>
</feature>
<evidence type="ECO:0000256" key="1">
    <source>
        <dbReference type="PIRNR" id="PIRNR013171"/>
    </source>
</evidence>
<dbReference type="Proteomes" id="UP000837801">
    <property type="component" value="Unassembled WGS sequence"/>
</dbReference>
<dbReference type="Pfam" id="PF06516">
    <property type="entry name" value="NUP"/>
    <property type="match status" value="1"/>
</dbReference>
<comment type="function">
    <text evidence="1">Nucleoside permease that transports adenosine and guanosine.</text>
</comment>
<evidence type="ECO:0000256" key="2">
    <source>
        <dbReference type="SAM" id="SignalP"/>
    </source>
</evidence>
<keyword evidence="2" id="KW-0732">Signal</keyword>
<comment type="similarity">
    <text evidence="1">Belongs to the NUP family.</text>
</comment>
<accession>A0A9P0QKB9</accession>
<dbReference type="GO" id="GO:0005783">
    <property type="term" value="C:endoplasmic reticulum"/>
    <property type="evidence" value="ECO:0007669"/>
    <property type="project" value="TreeGrafter"/>
</dbReference>